<dbReference type="AlphaFoldDB" id="A0A7Z8YCD3"/>
<dbReference type="Proteomes" id="UP000276733">
    <property type="component" value="Unassembled WGS sequence"/>
</dbReference>
<dbReference type="PANTHER" id="PTHR30250">
    <property type="entry name" value="PST FAMILY PREDICTED COLANIC ACID TRANSPORTER"/>
    <property type="match status" value="1"/>
</dbReference>
<keyword evidence="6 7" id="KW-0472">Membrane</keyword>
<feature type="transmembrane region" description="Helical" evidence="7">
    <location>
        <begin position="288"/>
        <end position="308"/>
    </location>
</feature>
<feature type="transmembrane region" description="Helical" evidence="7">
    <location>
        <begin position="51"/>
        <end position="79"/>
    </location>
</feature>
<evidence type="ECO:0000256" key="6">
    <source>
        <dbReference type="ARBA" id="ARBA00023136"/>
    </source>
</evidence>
<name>A0A7Z8YCD3_CAPOC</name>
<protein>
    <submittedName>
        <fullName evidence="8">Polysaccharide biosynthesis protein</fullName>
    </submittedName>
</protein>
<feature type="transmembrane region" description="Helical" evidence="7">
    <location>
        <begin position="254"/>
        <end position="276"/>
    </location>
</feature>
<dbReference type="EMBL" id="UYIQ01000001">
    <property type="protein sequence ID" value="VDG81719.1"/>
    <property type="molecule type" value="Genomic_DNA"/>
</dbReference>
<feature type="transmembrane region" description="Helical" evidence="7">
    <location>
        <begin position="210"/>
        <end position="233"/>
    </location>
</feature>
<reference evidence="8 9" key="1">
    <citation type="submission" date="2018-11" db="EMBL/GenBank/DDBJ databases">
        <authorList>
            <consortium name="Pathogen Informatics"/>
        </authorList>
    </citation>
    <scope>NUCLEOTIDE SEQUENCE [LARGE SCALE GENOMIC DNA]</scope>
    <source>
        <strain evidence="8 9">NCTC11458</strain>
    </source>
</reference>
<dbReference type="GO" id="GO:0005886">
    <property type="term" value="C:plasma membrane"/>
    <property type="evidence" value="ECO:0007669"/>
    <property type="project" value="UniProtKB-SubCell"/>
</dbReference>
<keyword evidence="5 7" id="KW-1133">Transmembrane helix</keyword>
<feature type="transmembrane region" description="Helical" evidence="7">
    <location>
        <begin position="112"/>
        <end position="133"/>
    </location>
</feature>
<keyword evidence="4 7" id="KW-0812">Transmembrane</keyword>
<accession>A0A7Z8YCD3</accession>
<evidence type="ECO:0000256" key="7">
    <source>
        <dbReference type="SAM" id="Phobius"/>
    </source>
</evidence>
<evidence type="ECO:0000256" key="1">
    <source>
        <dbReference type="ARBA" id="ARBA00004651"/>
    </source>
</evidence>
<dbReference type="PANTHER" id="PTHR30250:SF10">
    <property type="entry name" value="LIPOPOLYSACCHARIDE BIOSYNTHESIS PROTEIN WZXC"/>
    <property type="match status" value="1"/>
</dbReference>
<evidence type="ECO:0000256" key="5">
    <source>
        <dbReference type="ARBA" id="ARBA00022989"/>
    </source>
</evidence>
<evidence type="ECO:0000256" key="3">
    <source>
        <dbReference type="ARBA" id="ARBA00022475"/>
    </source>
</evidence>
<comment type="similarity">
    <text evidence="2">Belongs to the polysaccharide synthase family.</text>
</comment>
<keyword evidence="3" id="KW-1003">Cell membrane</keyword>
<dbReference type="InterPro" id="IPR050833">
    <property type="entry name" value="Poly_Biosynth_Transport"/>
</dbReference>
<gene>
    <name evidence="8" type="ORF">NCTC11458_01012</name>
</gene>
<feature type="transmembrane region" description="Helical" evidence="7">
    <location>
        <begin position="419"/>
        <end position="442"/>
    </location>
</feature>
<feature type="transmembrane region" description="Helical" evidence="7">
    <location>
        <begin position="180"/>
        <end position="204"/>
    </location>
</feature>
<evidence type="ECO:0000256" key="2">
    <source>
        <dbReference type="ARBA" id="ARBA00007430"/>
    </source>
</evidence>
<feature type="transmembrane region" description="Helical" evidence="7">
    <location>
        <begin position="329"/>
        <end position="350"/>
    </location>
</feature>
<evidence type="ECO:0000313" key="8">
    <source>
        <dbReference type="EMBL" id="VDG81719.1"/>
    </source>
</evidence>
<organism evidence="8 9">
    <name type="scientific">Capnocytophaga ochracea</name>
    <dbReference type="NCBI Taxonomy" id="1018"/>
    <lineage>
        <taxon>Bacteria</taxon>
        <taxon>Pseudomonadati</taxon>
        <taxon>Bacteroidota</taxon>
        <taxon>Flavobacteriia</taxon>
        <taxon>Flavobacteriales</taxon>
        <taxon>Flavobacteriaceae</taxon>
        <taxon>Capnocytophaga</taxon>
    </lineage>
</organism>
<sequence>MNIRRTREAVFNKLGIDGAILYTTSARIIQAGGGIVTAFLLARFLSKEEQGFYFTFASVLAIQIFFELGLGGILTQFVAHEMAHIRIKNNTFEGDKKHISRLASILHFSVKWYAIFAFLLLLALTFGGGYFFYRNTVGIEHIQWKTPWLIVAFFAGSNLLLSPIMAILQGMHKVKEMARFALIQQITVMSICWLSLLLGAKLYVVAINAMVGFIVLVSLYLGGGYAKILYTLWKQPLFEKISYWQEIFPLQWKIALSWASGYFIFQAFNPIIFAFYGSVVAGQVGITLTILNAILSLVVSWTSTKIPLWSSLIAKREYKELDNSVERTLIKSSLVAMLVILGALVFIAGLQYFDFSLGYRFLPLPLCAVFFLSVPFNNIINTWATALRCFKKEPFLFQAFFIGLCCVFEMYFTAKYFTIETLICGYLIIVTCVSLPMSYYIFKTKKHKYYEST</sequence>
<evidence type="ECO:0000256" key="4">
    <source>
        <dbReference type="ARBA" id="ARBA00022692"/>
    </source>
</evidence>
<dbReference type="Pfam" id="PF01943">
    <property type="entry name" value="Polysacc_synt"/>
    <property type="match status" value="1"/>
</dbReference>
<feature type="transmembrane region" description="Helical" evidence="7">
    <location>
        <begin position="362"/>
        <end position="383"/>
    </location>
</feature>
<dbReference type="RefSeq" id="WP_181831343.1">
    <property type="nucleotide sequence ID" value="NZ_UYIQ01000001.1"/>
</dbReference>
<feature type="transmembrane region" description="Helical" evidence="7">
    <location>
        <begin position="148"/>
        <end position="168"/>
    </location>
</feature>
<proteinExistence type="inferred from homology"/>
<comment type="caution">
    <text evidence="8">The sequence shown here is derived from an EMBL/GenBank/DDBJ whole genome shotgun (WGS) entry which is preliminary data.</text>
</comment>
<dbReference type="InterPro" id="IPR002797">
    <property type="entry name" value="Polysacc_synth"/>
</dbReference>
<feature type="transmembrane region" description="Helical" evidence="7">
    <location>
        <begin position="20"/>
        <end position="45"/>
    </location>
</feature>
<evidence type="ECO:0000313" key="9">
    <source>
        <dbReference type="Proteomes" id="UP000276733"/>
    </source>
</evidence>
<comment type="subcellular location">
    <subcellularLocation>
        <location evidence="1">Cell membrane</location>
        <topology evidence="1">Multi-pass membrane protein</topology>
    </subcellularLocation>
</comment>
<feature type="transmembrane region" description="Helical" evidence="7">
    <location>
        <begin position="395"/>
        <end position="413"/>
    </location>
</feature>